<evidence type="ECO:0000256" key="1">
    <source>
        <dbReference type="SAM" id="Phobius"/>
    </source>
</evidence>
<feature type="transmembrane region" description="Helical" evidence="1">
    <location>
        <begin position="107"/>
        <end position="125"/>
    </location>
</feature>
<keyword evidence="1" id="KW-0472">Membrane</keyword>
<dbReference type="PANTHER" id="PTHR34548">
    <property type="entry name" value="PROTEIN TIC 21, CHLOROPLASTIC"/>
    <property type="match status" value="1"/>
</dbReference>
<dbReference type="AlphaFoldDB" id="A0A835R5P4"/>
<reference evidence="2 3" key="1">
    <citation type="journal article" date="2020" name="Nat. Food">
        <title>A phased Vanilla planifolia genome enables genetic improvement of flavour and production.</title>
        <authorList>
            <person name="Hasing T."/>
            <person name="Tang H."/>
            <person name="Brym M."/>
            <person name="Khazi F."/>
            <person name="Huang T."/>
            <person name="Chambers A.H."/>
        </authorList>
    </citation>
    <scope>NUCLEOTIDE SEQUENCE [LARGE SCALE GENOMIC DNA]</scope>
    <source>
        <tissue evidence="2">Leaf</tissue>
    </source>
</reference>
<feature type="transmembrane region" description="Helical" evidence="1">
    <location>
        <begin position="190"/>
        <end position="213"/>
    </location>
</feature>
<dbReference type="OrthoDB" id="5900at2759"/>
<name>A0A835R5P4_VANPL</name>
<proteinExistence type="predicted"/>
<dbReference type="Pfam" id="PF12263">
    <property type="entry name" value="DUF3611"/>
    <property type="match status" value="1"/>
</dbReference>
<evidence type="ECO:0000313" key="2">
    <source>
        <dbReference type="EMBL" id="KAG0486020.1"/>
    </source>
</evidence>
<keyword evidence="1" id="KW-0812">Transmembrane</keyword>
<accession>A0A835R5P4</accession>
<dbReference type="PANTHER" id="PTHR34548:SF2">
    <property type="entry name" value="PROTEIN TIC 21, CHLOROPLASTIC"/>
    <property type="match status" value="1"/>
</dbReference>
<evidence type="ECO:0008006" key="4">
    <source>
        <dbReference type="Google" id="ProtNLM"/>
    </source>
</evidence>
<gene>
    <name evidence="2" type="ORF">HPP92_008115</name>
</gene>
<evidence type="ECO:0000313" key="3">
    <source>
        <dbReference type="Proteomes" id="UP000639772"/>
    </source>
</evidence>
<comment type="caution">
    <text evidence="2">The sequence shown here is derived from an EMBL/GenBank/DDBJ whole genome shotgun (WGS) entry which is preliminary data.</text>
</comment>
<dbReference type="EMBL" id="JADCNM010000004">
    <property type="protein sequence ID" value="KAG0486020.1"/>
    <property type="molecule type" value="Genomic_DNA"/>
</dbReference>
<keyword evidence="1" id="KW-1133">Transmembrane helix</keyword>
<dbReference type="Proteomes" id="UP000639772">
    <property type="component" value="Unassembled WGS sequence"/>
</dbReference>
<feature type="transmembrane region" description="Helical" evidence="1">
    <location>
        <begin position="137"/>
        <end position="160"/>
    </location>
</feature>
<organism evidence="2 3">
    <name type="scientific">Vanilla planifolia</name>
    <name type="common">Vanilla</name>
    <dbReference type="NCBI Taxonomy" id="51239"/>
    <lineage>
        <taxon>Eukaryota</taxon>
        <taxon>Viridiplantae</taxon>
        <taxon>Streptophyta</taxon>
        <taxon>Embryophyta</taxon>
        <taxon>Tracheophyta</taxon>
        <taxon>Spermatophyta</taxon>
        <taxon>Magnoliopsida</taxon>
        <taxon>Liliopsida</taxon>
        <taxon>Asparagales</taxon>
        <taxon>Orchidaceae</taxon>
        <taxon>Vanilloideae</taxon>
        <taxon>Vanilleae</taxon>
        <taxon>Vanilla</taxon>
    </lineage>
</organism>
<dbReference type="InterPro" id="IPR022051">
    <property type="entry name" value="DUF3611"/>
</dbReference>
<protein>
    <recommendedName>
        <fullName evidence="4">Protein TIC 21, chloroplastic</fullName>
    </recommendedName>
</protein>
<sequence>MLLLALPPSAAVLSNALRLSLPHHLSSQLFHPAPSFSLNLPRWRNLPSLPLRPHFLSLSSSCSVACGASAVPAGYAATDEESERVKLAQVSKRLENTSRYFKQLGSIGFWGQLVCTLVSAVILSFSSLVTGKMTTPITFYTTAAGIAAAFVSVFWSFGYIRLSERLHRTVNEPTKAPPRAEVVKSLKNGICINILGMGCAILGMQATVGLLVAKALTTSAFPYYQGISPGQSPVLAIDVFLVQASANTILSHFLGLVSSLELLRSVASPNLQAFPVPKVA</sequence>